<organism evidence="1 2">
    <name type="scientific">Kryptolebias marmoratus</name>
    <name type="common">Mangrove killifish</name>
    <name type="synonym">Rivulus marmoratus</name>
    <dbReference type="NCBI Taxonomy" id="37003"/>
    <lineage>
        <taxon>Eukaryota</taxon>
        <taxon>Metazoa</taxon>
        <taxon>Chordata</taxon>
        <taxon>Craniata</taxon>
        <taxon>Vertebrata</taxon>
        <taxon>Euteleostomi</taxon>
        <taxon>Actinopterygii</taxon>
        <taxon>Neopterygii</taxon>
        <taxon>Teleostei</taxon>
        <taxon>Neoteleostei</taxon>
        <taxon>Acanthomorphata</taxon>
        <taxon>Ovalentaria</taxon>
        <taxon>Atherinomorphae</taxon>
        <taxon>Cyprinodontiformes</taxon>
        <taxon>Rivulidae</taxon>
        <taxon>Kryptolebias</taxon>
    </lineage>
</organism>
<dbReference type="Proteomes" id="UP000264800">
    <property type="component" value="Unplaced"/>
</dbReference>
<proteinExistence type="predicted"/>
<name>A0A3Q3APC1_KRYMA</name>
<evidence type="ECO:0000313" key="2">
    <source>
        <dbReference type="Proteomes" id="UP000264800"/>
    </source>
</evidence>
<dbReference type="Ensembl" id="ENSKMAT00000013522.1">
    <property type="protein sequence ID" value="ENSKMAP00000013319.1"/>
    <property type="gene ID" value="ENSKMAG00000009995.1"/>
</dbReference>
<dbReference type="InterPro" id="IPR036691">
    <property type="entry name" value="Endo/exonu/phosph_ase_sf"/>
</dbReference>
<reference evidence="1" key="1">
    <citation type="submission" date="2025-08" db="UniProtKB">
        <authorList>
            <consortium name="Ensembl"/>
        </authorList>
    </citation>
    <scope>IDENTIFICATION</scope>
</reference>
<keyword evidence="2" id="KW-1185">Reference proteome</keyword>
<accession>A0A3Q3APC1</accession>
<dbReference type="GeneTree" id="ENSGT00940000176955"/>
<protein>
    <submittedName>
        <fullName evidence="1">Uncharacterized protein</fullName>
    </submittedName>
</protein>
<dbReference type="Gene3D" id="3.60.10.10">
    <property type="entry name" value="Endonuclease/exonuclease/phosphatase"/>
    <property type="match status" value="1"/>
</dbReference>
<reference evidence="1" key="2">
    <citation type="submission" date="2025-09" db="UniProtKB">
        <authorList>
            <consortium name="Ensembl"/>
        </authorList>
    </citation>
    <scope>IDENTIFICATION</scope>
</reference>
<evidence type="ECO:0000313" key="1">
    <source>
        <dbReference type="Ensembl" id="ENSKMAP00000013319.1"/>
    </source>
</evidence>
<dbReference type="AlphaFoldDB" id="A0A3Q3APC1"/>
<sequence>RNINKHTHNTFALSALLSICIFKINVVLLQETHISKSGPNPLNIPEFPHFDLANYNSKQRGVVNLINRRVQFTSKGSLSDPEGRYIIINRDEDMKGEILGLQDSKA</sequence>